<dbReference type="PANTHER" id="PTHR19139:SF161">
    <property type="entry name" value="AQUAPORIN-1"/>
    <property type="match status" value="1"/>
</dbReference>
<dbReference type="Gene3D" id="1.20.1080.10">
    <property type="entry name" value="Glycerol uptake facilitator protein"/>
    <property type="match status" value="1"/>
</dbReference>
<comment type="similarity">
    <text evidence="2 9">Belongs to the MIP/aquaporin (TC 1.A.8) family.</text>
</comment>
<dbReference type="AlphaFoldDB" id="A0A8M3AQ72"/>
<keyword evidence="7 11" id="KW-0472">Membrane</keyword>
<evidence type="ECO:0000313" key="13">
    <source>
        <dbReference type="RefSeq" id="XP_009297361.1"/>
    </source>
</evidence>
<dbReference type="OrthoDB" id="3222at2759"/>
<dbReference type="NCBIfam" id="TIGR00861">
    <property type="entry name" value="MIP"/>
    <property type="match status" value="1"/>
</dbReference>
<feature type="transmembrane region" description="Helical" evidence="11">
    <location>
        <begin position="130"/>
        <end position="150"/>
    </location>
</feature>
<evidence type="ECO:0000256" key="1">
    <source>
        <dbReference type="ARBA" id="ARBA00004141"/>
    </source>
</evidence>
<dbReference type="RefSeq" id="XP_009297361.1">
    <property type="nucleotide sequence ID" value="XM_009299086.5"/>
</dbReference>
<keyword evidence="12" id="KW-1185">Reference proteome</keyword>
<dbReference type="CDD" id="cd00333">
    <property type="entry name" value="MIP"/>
    <property type="match status" value="1"/>
</dbReference>
<dbReference type="FunFam" id="1.20.1080.10:FF:000012">
    <property type="entry name" value="Aquaporin-1"/>
    <property type="match status" value="1"/>
</dbReference>
<keyword evidence="3 9" id="KW-0813">Transport</keyword>
<dbReference type="SUPFAM" id="SSF81338">
    <property type="entry name" value="Aquaporin-like"/>
    <property type="match status" value="1"/>
</dbReference>
<keyword evidence="5" id="KW-0677">Repeat</keyword>
<dbReference type="PRINTS" id="PR00783">
    <property type="entry name" value="MINTRINSICP"/>
</dbReference>
<evidence type="ECO:0000313" key="14">
    <source>
        <dbReference type="ZFIN" id="ZDB-GENE-100409-1"/>
    </source>
</evidence>
<feature type="transmembrane region" description="Helical" evidence="11">
    <location>
        <begin position="204"/>
        <end position="226"/>
    </location>
</feature>
<evidence type="ECO:0000256" key="8">
    <source>
        <dbReference type="ARBA" id="ARBA00023180"/>
    </source>
</evidence>
<feature type="transmembrane region" description="Helical" evidence="11">
    <location>
        <begin position="162"/>
        <end position="182"/>
    </location>
</feature>
<evidence type="ECO:0000256" key="5">
    <source>
        <dbReference type="ARBA" id="ARBA00022737"/>
    </source>
</evidence>
<feature type="transmembrane region" description="Helical" evidence="11">
    <location>
        <begin position="86"/>
        <end position="110"/>
    </location>
</feature>
<dbReference type="GO" id="GO:0005372">
    <property type="term" value="F:water transmembrane transporter activity"/>
    <property type="evidence" value="ECO:0000314"/>
    <property type="project" value="ZFIN"/>
</dbReference>
<evidence type="ECO:0000313" key="12">
    <source>
        <dbReference type="Proteomes" id="UP000000437"/>
    </source>
</evidence>
<protein>
    <submittedName>
        <fullName evidence="13">Aquaporin-1a.2 isoform X2</fullName>
    </submittedName>
</protein>
<reference evidence="13" key="1">
    <citation type="submission" date="2025-08" db="UniProtKB">
        <authorList>
            <consortium name="RefSeq"/>
        </authorList>
    </citation>
    <scope>IDENTIFICATION</scope>
    <source>
        <strain evidence="13">Tuebingen</strain>
        <tissue evidence="13">Fibroblasts and whole tissue</tissue>
    </source>
</reference>
<dbReference type="CTD" id="559284"/>
<evidence type="ECO:0000256" key="7">
    <source>
        <dbReference type="ARBA" id="ARBA00023136"/>
    </source>
</evidence>
<feature type="transmembrane region" description="Helical" evidence="11">
    <location>
        <begin position="12"/>
        <end position="33"/>
    </location>
</feature>
<evidence type="ECO:0000256" key="2">
    <source>
        <dbReference type="ARBA" id="ARBA00006175"/>
    </source>
</evidence>
<dbReference type="GO" id="GO:0016020">
    <property type="term" value="C:membrane"/>
    <property type="evidence" value="ECO:0007669"/>
    <property type="project" value="UniProtKB-SubCell"/>
</dbReference>
<evidence type="ECO:0000256" key="10">
    <source>
        <dbReference type="SAM" id="MobiDB-lite"/>
    </source>
</evidence>
<comment type="subcellular location">
    <subcellularLocation>
        <location evidence="1">Membrane</location>
        <topology evidence="1">Multi-pass membrane protein</topology>
    </subcellularLocation>
</comment>
<dbReference type="InterPro" id="IPR034294">
    <property type="entry name" value="Aquaporin_transptr"/>
</dbReference>
<keyword evidence="6 11" id="KW-1133">Transmembrane helix</keyword>
<dbReference type="Proteomes" id="UP000000437">
    <property type="component" value="Chromosome 2"/>
</dbReference>
<name>A0A8M3AQ72_DANRE</name>
<dbReference type="KEGG" id="dre:559284"/>
<evidence type="ECO:0000256" key="3">
    <source>
        <dbReference type="ARBA" id="ARBA00022448"/>
    </source>
</evidence>
<feature type="region of interest" description="Disordered" evidence="10">
    <location>
        <begin position="243"/>
        <end position="269"/>
    </location>
</feature>
<dbReference type="GO" id="GO:0015267">
    <property type="term" value="F:channel activity"/>
    <property type="evidence" value="ECO:0007669"/>
    <property type="project" value="InterPro"/>
</dbReference>
<dbReference type="InterPro" id="IPR000425">
    <property type="entry name" value="MIP"/>
</dbReference>
<evidence type="ECO:0000256" key="4">
    <source>
        <dbReference type="ARBA" id="ARBA00022692"/>
    </source>
</evidence>
<dbReference type="InterPro" id="IPR022357">
    <property type="entry name" value="MIP_CS"/>
</dbReference>
<dbReference type="AGR" id="ZFIN:ZDB-GENE-100409-1"/>
<organism evidence="12 13">
    <name type="scientific">Danio rerio</name>
    <name type="common">Zebrafish</name>
    <name type="synonym">Brachydanio rerio</name>
    <dbReference type="NCBI Taxonomy" id="7955"/>
    <lineage>
        <taxon>Eukaryota</taxon>
        <taxon>Metazoa</taxon>
        <taxon>Chordata</taxon>
        <taxon>Craniata</taxon>
        <taxon>Vertebrata</taxon>
        <taxon>Euteleostomi</taxon>
        <taxon>Actinopterygii</taxon>
        <taxon>Neopterygii</taxon>
        <taxon>Teleostei</taxon>
        <taxon>Ostariophysi</taxon>
        <taxon>Cypriniformes</taxon>
        <taxon>Danionidae</taxon>
        <taxon>Danioninae</taxon>
        <taxon>Danio</taxon>
    </lineage>
</organism>
<dbReference type="PANTHER" id="PTHR19139">
    <property type="entry name" value="AQUAPORIN TRANSPORTER"/>
    <property type="match status" value="1"/>
</dbReference>
<sequence length="269" mass="28548">MARELKSWSFWRAVLAEFVGMTIFVFIGIASAIGNKHNRYPDQEVKVALAFGLAIATLAQSLGHISGAHLNPAITLGLLVSCQISFFRAFMYIIAQMLGAVLASGIMFKVSPDPDTTLGLNMLGNGVKVGQGFAIELFATFQLVLCVLATTDKNRTDVSGSAPLAIGLSVGLGHLVAISYTGCGINPARSFGPAVVLESFKNHWIYWIAPMCGGVAAALIYDFLLFPKREALRKRMNVLKGTADPDPSATEALIEPRSARSGSGVAGAE</sequence>
<dbReference type="GeneID" id="559284"/>
<evidence type="ECO:0000256" key="6">
    <source>
        <dbReference type="ARBA" id="ARBA00022989"/>
    </source>
</evidence>
<dbReference type="Pfam" id="PF00230">
    <property type="entry name" value="MIP"/>
    <property type="match status" value="1"/>
</dbReference>
<accession>A0A8M3AQ72</accession>
<feature type="transmembrane region" description="Helical" evidence="11">
    <location>
        <begin position="45"/>
        <end position="65"/>
    </location>
</feature>
<dbReference type="PROSITE" id="PS00221">
    <property type="entry name" value="MIP"/>
    <property type="match status" value="1"/>
</dbReference>
<dbReference type="ZFIN" id="ZDB-GENE-100409-1">
    <property type="gene designation" value="aqp1a.2"/>
</dbReference>
<evidence type="ECO:0000256" key="9">
    <source>
        <dbReference type="RuleBase" id="RU000477"/>
    </source>
</evidence>
<proteinExistence type="inferred from homology"/>
<evidence type="ECO:0000256" key="11">
    <source>
        <dbReference type="SAM" id="Phobius"/>
    </source>
</evidence>
<gene>
    <name evidence="13 14" type="primary">aqp1a.2</name>
</gene>
<keyword evidence="4 9" id="KW-0812">Transmembrane</keyword>
<keyword evidence="8" id="KW-0325">Glycoprotein</keyword>
<dbReference type="InterPro" id="IPR023271">
    <property type="entry name" value="Aquaporin-like"/>
</dbReference>